<dbReference type="EMBL" id="JACGCI010000005">
    <property type="protein sequence ID" value="KAF6764001.1"/>
    <property type="molecule type" value="Genomic_DNA"/>
</dbReference>
<evidence type="ECO:0000256" key="3">
    <source>
        <dbReference type="ARBA" id="ARBA00022723"/>
    </source>
</evidence>
<keyword evidence="4 7" id="KW-0862">Zinc</keyword>
<dbReference type="OrthoDB" id="10248475at2759"/>
<dbReference type="InterPro" id="IPR036874">
    <property type="entry name" value="Carbonic_anhydrase_sf"/>
</dbReference>
<evidence type="ECO:0000256" key="4">
    <source>
        <dbReference type="ARBA" id="ARBA00022833"/>
    </source>
</evidence>
<keyword evidence="5 8" id="KW-0456">Lyase</keyword>
<dbReference type="PANTHER" id="PTHR11002:SF76">
    <property type="entry name" value="CARBONIC ANHYDRASE"/>
    <property type="match status" value="1"/>
</dbReference>
<comment type="similarity">
    <text evidence="1 8">Belongs to the beta-class carbonic anhydrase family.</text>
</comment>
<dbReference type="SMART" id="SM00947">
    <property type="entry name" value="Pro_CA"/>
    <property type="match status" value="1"/>
</dbReference>
<evidence type="ECO:0000313" key="10">
    <source>
        <dbReference type="Proteomes" id="UP000521943"/>
    </source>
</evidence>
<accession>A0A8H6MFZ1</accession>
<dbReference type="SUPFAM" id="SSF53056">
    <property type="entry name" value="beta-carbonic anhydrase, cab"/>
    <property type="match status" value="1"/>
</dbReference>
<dbReference type="Pfam" id="PF00484">
    <property type="entry name" value="Pro_CA"/>
    <property type="match status" value="1"/>
</dbReference>
<keyword evidence="10" id="KW-1185">Reference proteome</keyword>
<keyword evidence="3 7" id="KW-0479">Metal-binding</keyword>
<sequence length="231" mass="25152">MPFRNEQVIERMLTANSQWAQDVHKAEPSFFEECAKGQSPHTLWIGCADSRVPDATITGSKPGEIFVHRNIANQLKLDDYNALAVLRYAVDYLGVEHVVIVGHTECGGAAACLGAAQRPNLDLEKPIATVPNLPADSSLNRWLEPLTRKTASLGLSSTPHAEALPVVVEENVKLQVEMLAKTVTISEAWAKGTPKGQDVWIHGWVYDISTGKIRDLNVTRGPPSKPADAEA</sequence>
<dbReference type="EC" id="4.2.1.1" evidence="2 8"/>
<dbReference type="PANTHER" id="PTHR11002">
    <property type="entry name" value="CARBONIC ANHYDRASE"/>
    <property type="match status" value="1"/>
</dbReference>
<evidence type="ECO:0000256" key="5">
    <source>
        <dbReference type="ARBA" id="ARBA00023239"/>
    </source>
</evidence>
<evidence type="ECO:0000256" key="1">
    <source>
        <dbReference type="ARBA" id="ARBA00006217"/>
    </source>
</evidence>
<comment type="function">
    <text evidence="8">Reversible hydration of carbon dioxide.</text>
</comment>
<feature type="binding site" evidence="7">
    <location>
        <position position="49"/>
    </location>
    <ligand>
        <name>Zn(2+)</name>
        <dbReference type="ChEBI" id="CHEBI:29105"/>
    </ligand>
</feature>
<comment type="cofactor">
    <cofactor evidence="7">
        <name>Zn(2+)</name>
        <dbReference type="ChEBI" id="CHEBI:29105"/>
    </cofactor>
    <text evidence="7">Binds 1 zinc ion per subunit.</text>
</comment>
<feature type="binding site" evidence="7">
    <location>
        <position position="47"/>
    </location>
    <ligand>
        <name>Zn(2+)</name>
        <dbReference type="ChEBI" id="CHEBI:29105"/>
    </ligand>
</feature>
<evidence type="ECO:0000256" key="7">
    <source>
        <dbReference type="PIRSR" id="PIRSR601765-1"/>
    </source>
</evidence>
<dbReference type="AlphaFoldDB" id="A0A8H6MFZ1"/>
<organism evidence="9 10">
    <name type="scientific">Ephemerocybe angulata</name>
    <dbReference type="NCBI Taxonomy" id="980116"/>
    <lineage>
        <taxon>Eukaryota</taxon>
        <taxon>Fungi</taxon>
        <taxon>Dikarya</taxon>
        <taxon>Basidiomycota</taxon>
        <taxon>Agaricomycotina</taxon>
        <taxon>Agaricomycetes</taxon>
        <taxon>Agaricomycetidae</taxon>
        <taxon>Agaricales</taxon>
        <taxon>Agaricineae</taxon>
        <taxon>Psathyrellaceae</taxon>
        <taxon>Ephemerocybe</taxon>
    </lineage>
</organism>
<evidence type="ECO:0000256" key="2">
    <source>
        <dbReference type="ARBA" id="ARBA00012925"/>
    </source>
</evidence>
<dbReference type="GO" id="GO:0004089">
    <property type="term" value="F:carbonate dehydratase activity"/>
    <property type="evidence" value="ECO:0007669"/>
    <property type="project" value="UniProtKB-UniRule"/>
</dbReference>
<dbReference type="GO" id="GO:0008270">
    <property type="term" value="F:zinc ion binding"/>
    <property type="evidence" value="ECO:0007669"/>
    <property type="project" value="UniProtKB-UniRule"/>
</dbReference>
<evidence type="ECO:0000313" key="9">
    <source>
        <dbReference type="EMBL" id="KAF6764001.1"/>
    </source>
</evidence>
<gene>
    <name evidence="9" type="ORF">DFP72DRAFT_873962</name>
</gene>
<reference evidence="9 10" key="1">
    <citation type="submission" date="2020-07" db="EMBL/GenBank/DDBJ databases">
        <title>Comparative genomics of pyrophilous fungi reveals a link between fire events and developmental genes.</title>
        <authorList>
            <consortium name="DOE Joint Genome Institute"/>
            <person name="Steindorff A.S."/>
            <person name="Carver A."/>
            <person name="Calhoun S."/>
            <person name="Stillman K."/>
            <person name="Liu H."/>
            <person name="Lipzen A."/>
            <person name="Pangilinan J."/>
            <person name="Labutti K."/>
            <person name="Bruns T.D."/>
            <person name="Grigoriev I.V."/>
        </authorList>
    </citation>
    <scope>NUCLEOTIDE SEQUENCE [LARGE SCALE GENOMIC DNA]</scope>
    <source>
        <strain evidence="9 10">CBS 144469</strain>
    </source>
</reference>
<evidence type="ECO:0000256" key="6">
    <source>
        <dbReference type="ARBA" id="ARBA00048348"/>
    </source>
</evidence>
<name>A0A8H6MFZ1_9AGAR</name>
<dbReference type="Gene3D" id="3.40.1050.10">
    <property type="entry name" value="Carbonic anhydrase"/>
    <property type="match status" value="1"/>
</dbReference>
<dbReference type="Proteomes" id="UP000521943">
    <property type="component" value="Unassembled WGS sequence"/>
</dbReference>
<comment type="caution">
    <text evidence="9">The sequence shown here is derived from an EMBL/GenBank/DDBJ whole genome shotgun (WGS) entry which is preliminary data.</text>
</comment>
<feature type="binding site" evidence="7">
    <location>
        <position position="103"/>
    </location>
    <ligand>
        <name>Zn(2+)</name>
        <dbReference type="ChEBI" id="CHEBI:29105"/>
    </ligand>
</feature>
<dbReference type="InterPro" id="IPR001765">
    <property type="entry name" value="Carbonic_anhydrase"/>
</dbReference>
<evidence type="ECO:0000256" key="8">
    <source>
        <dbReference type="RuleBase" id="RU003956"/>
    </source>
</evidence>
<dbReference type="GO" id="GO:0071244">
    <property type="term" value="P:cellular response to carbon dioxide"/>
    <property type="evidence" value="ECO:0007669"/>
    <property type="project" value="TreeGrafter"/>
</dbReference>
<feature type="binding site" evidence="7">
    <location>
        <position position="106"/>
    </location>
    <ligand>
        <name>Zn(2+)</name>
        <dbReference type="ChEBI" id="CHEBI:29105"/>
    </ligand>
</feature>
<dbReference type="GO" id="GO:0034599">
    <property type="term" value="P:cellular response to oxidative stress"/>
    <property type="evidence" value="ECO:0007669"/>
    <property type="project" value="TreeGrafter"/>
</dbReference>
<comment type="catalytic activity">
    <reaction evidence="6 8">
        <text>hydrogencarbonate + H(+) = CO2 + H2O</text>
        <dbReference type="Rhea" id="RHEA:10748"/>
        <dbReference type="ChEBI" id="CHEBI:15377"/>
        <dbReference type="ChEBI" id="CHEBI:15378"/>
        <dbReference type="ChEBI" id="CHEBI:16526"/>
        <dbReference type="ChEBI" id="CHEBI:17544"/>
        <dbReference type="EC" id="4.2.1.1"/>
    </reaction>
</comment>
<protein>
    <recommendedName>
        <fullName evidence="2 8">Carbonic anhydrase</fullName>
        <ecNumber evidence="2 8">4.2.1.1</ecNumber>
    </recommendedName>
    <alternativeName>
        <fullName evidence="8">Carbonate dehydratase</fullName>
    </alternativeName>
</protein>
<proteinExistence type="inferred from homology"/>